<dbReference type="InterPro" id="IPR018721">
    <property type="entry name" value="DUF2252"/>
</dbReference>
<keyword evidence="2" id="KW-1185">Reference proteome</keyword>
<dbReference type="PANTHER" id="PTHR39441">
    <property type="entry name" value="DUF2252 DOMAIN-CONTAINING PROTEIN"/>
    <property type="match status" value="1"/>
</dbReference>
<dbReference type="OrthoDB" id="1491115at2"/>
<dbReference type="Proteomes" id="UP000199643">
    <property type="component" value="Unassembled WGS sequence"/>
</dbReference>
<name>A0A1G7N0C6_9SPHI</name>
<accession>A0A1G7N0C6</accession>
<proteinExistence type="predicted"/>
<dbReference type="RefSeq" id="WP_090496133.1">
    <property type="nucleotide sequence ID" value="NZ_FNCH01000001.1"/>
</dbReference>
<sequence>MSERSDKIKAFNKNRLPSIIRLKYSAMRENAFRFYRGTCHLFYERIASLKTMPKSPVGWISGDLHLENFGSYKGDNKLVYFDLNDFDEAVKAPVLWEVVRLVTSILIAFQTLEIDGEQAMNMAALFLKSYGTTLIGGKAMDLDPRTSRGITGDFLRRAERSSADELLQKRTLRKGRKLLLDTSDERHFKLKKELKSELISHMENWLSNNSDSPYNYRVKDVVYRLAGTGSLGQKRYLFLLKSIRKKDRYLLLDMKQAYSSSIIPYLDIPQPKWENEAQRIVSIQKRMQHVSASLLSTATFKGEDYVVQELQPVKDTLKFKLIKEEYRKLYQVIDDMGMLTASAQLRSSGMDGSATKDELKAFAIKTGWQEQILNIATEQAALVCADYGAFQQDYRNGAYENQQKNKKKTEPILD</sequence>
<dbReference type="PANTHER" id="PTHR39441:SF1">
    <property type="entry name" value="DUF2252 DOMAIN-CONTAINING PROTEIN"/>
    <property type="match status" value="1"/>
</dbReference>
<gene>
    <name evidence="1" type="ORF">SAMN05421827_101140</name>
</gene>
<dbReference type="AlphaFoldDB" id="A0A1G7N0C6"/>
<protein>
    <submittedName>
        <fullName evidence="1">Uncharacterized conserved protein, DUF2252 family</fullName>
    </submittedName>
</protein>
<evidence type="ECO:0000313" key="2">
    <source>
        <dbReference type="Proteomes" id="UP000199643"/>
    </source>
</evidence>
<organism evidence="1 2">
    <name type="scientific">Pedobacter terrae</name>
    <dbReference type="NCBI Taxonomy" id="405671"/>
    <lineage>
        <taxon>Bacteria</taxon>
        <taxon>Pseudomonadati</taxon>
        <taxon>Bacteroidota</taxon>
        <taxon>Sphingobacteriia</taxon>
        <taxon>Sphingobacteriales</taxon>
        <taxon>Sphingobacteriaceae</taxon>
        <taxon>Pedobacter</taxon>
    </lineage>
</organism>
<dbReference type="Pfam" id="PF10009">
    <property type="entry name" value="DUF2252"/>
    <property type="match status" value="1"/>
</dbReference>
<reference evidence="2" key="1">
    <citation type="submission" date="2016-10" db="EMBL/GenBank/DDBJ databases">
        <authorList>
            <person name="Varghese N."/>
            <person name="Submissions S."/>
        </authorList>
    </citation>
    <scope>NUCLEOTIDE SEQUENCE [LARGE SCALE GENOMIC DNA]</scope>
    <source>
        <strain evidence="2">DSM 17933</strain>
    </source>
</reference>
<dbReference type="EMBL" id="FNCH01000001">
    <property type="protein sequence ID" value="SDF66770.1"/>
    <property type="molecule type" value="Genomic_DNA"/>
</dbReference>
<dbReference type="STRING" id="405671.SAMN05421827_101140"/>
<evidence type="ECO:0000313" key="1">
    <source>
        <dbReference type="EMBL" id="SDF66770.1"/>
    </source>
</evidence>